<gene>
    <name evidence="3" type="ORF">GXW78_19220</name>
</gene>
<evidence type="ECO:0000256" key="2">
    <source>
        <dbReference type="SAM" id="Phobius"/>
    </source>
</evidence>
<feature type="transmembrane region" description="Helical" evidence="2">
    <location>
        <begin position="6"/>
        <end position="28"/>
    </location>
</feature>
<keyword evidence="2" id="KW-0472">Membrane</keyword>
<feature type="compositionally biased region" description="Pro residues" evidence="1">
    <location>
        <begin position="93"/>
        <end position="114"/>
    </location>
</feature>
<organism evidence="3 4">
    <name type="scientific">Neoroseomonas terrae</name>
    <dbReference type="NCBI Taxonomy" id="424799"/>
    <lineage>
        <taxon>Bacteria</taxon>
        <taxon>Pseudomonadati</taxon>
        <taxon>Pseudomonadota</taxon>
        <taxon>Alphaproteobacteria</taxon>
        <taxon>Acetobacterales</taxon>
        <taxon>Acetobacteraceae</taxon>
        <taxon>Neoroseomonas</taxon>
    </lineage>
</organism>
<feature type="region of interest" description="Disordered" evidence="1">
    <location>
        <begin position="49"/>
        <end position="114"/>
    </location>
</feature>
<dbReference type="Proteomes" id="UP000698752">
    <property type="component" value="Unassembled WGS sequence"/>
</dbReference>
<accession>A0ABS5ELA3</accession>
<reference evidence="4" key="1">
    <citation type="journal article" date="2021" name="Syst. Appl. Microbiol.">
        <title>Roseomonas hellenica sp. nov., isolated from roots of wild-growing Alkanna tinctoria.</title>
        <authorList>
            <person name="Rat A."/>
            <person name="Naranjo H.D."/>
            <person name="Lebbe L."/>
            <person name="Cnockaert M."/>
            <person name="Krigas N."/>
            <person name="Grigoriadou K."/>
            <person name="Maloupa E."/>
            <person name="Willems A."/>
        </authorList>
    </citation>
    <scope>NUCLEOTIDE SEQUENCE [LARGE SCALE GENOMIC DNA]</scope>
    <source>
        <strain evidence="4">LMG 31159</strain>
    </source>
</reference>
<keyword evidence="2" id="KW-1133">Transmembrane helix</keyword>
<comment type="caution">
    <text evidence="3">The sequence shown here is derived from an EMBL/GenBank/DDBJ whole genome shotgun (WGS) entry which is preliminary data.</text>
</comment>
<evidence type="ECO:0000313" key="3">
    <source>
        <dbReference type="EMBL" id="MBR0651809.1"/>
    </source>
</evidence>
<keyword evidence="4" id="KW-1185">Reference proteome</keyword>
<sequence length="114" mass="12088">MNAVILRARLYVIGAAVLVLLGGMMFAIGRWNAAENDRAFVEAAARAARMPAPTPQPPRYWAPTAGARPGAEATVRIEAAERLRTMPNASPSSRPPQAPQAPRPPGNKPPVTTP</sequence>
<evidence type="ECO:0000256" key="1">
    <source>
        <dbReference type="SAM" id="MobiDB-lite"/>
    </source>
</evidence>
<proteinExistence type="predicted"/>
<evidence type="ECO:0000313" key="4">
    <source>
        <dbReference type="Proteomes" id="UP000698752"/>
    </source>
</evidence>
<dbReference type="RefSeq" id="WP_211870523.1">
    <property type="nucleotide sequence ID" value="NZ_JAAEDI010000021.1"/>
</dbReference>
<name>A0ABS5ELA3_9PROT</name>
<keyword evidence="2" id="KW-0812">Transmembrane</keyword>
<protein>
    <submittedName>
        <fullName evidence="3">Uncharacterized protein</fullName>
    </submittedName>
</protein>
<dbReference type="EMBL" id="JAAEDI010000021">
    <property type="protein sequence ID" value="MBR0651809.1"/>
    <property type="molecule type" value="Genomic_DNA"/>
</dbReference>